<dbReference type="SMART" id="SM00360">
    <property type="entry name" value="RRM"/>
    <property type="match status" value="1"/>
</dbReference>
<keyword evidence="2" id="KW-0747">Spliceosome</keyword>
<dbReference type="EMBL" id="CM017697">
    <property type="protein sequence ID" value="TYG98055.1"/>
    <property type="molecule type" value="Genomic_DNA"/>
</dbReference>
<dbReference type="InterPro" id="IPR012677">
    <property type="entry name" value="Nucleotide-bd_a/b_plait_sf"/>
</dbReference>
<dbReference type="GO" id="GO:0003723">
    <property type="term" value="F:RNA binding"/>
    <property type="evidence" value="ECO:0007669"/>
    <property type="project" value="UniProtKB-UniRule"/>
</dbReference>
<dbReference type="Pfam" id="PF00076">
    <property type="entry name" value="RRM_1"/>
    <property type="match status" value="1"/>
</dbReference>
<dbReference type="InterPro" id="IPR000504">
    <property type="entry name" value="RRM_dom"/>
</dbReference>
<keyword evidence="1" id="KW-0507">mRNA processing</keyword>
<evidence type="ECO:0000313" key="6">
    <source>
        <dbReference type="EMBL" id="TYG98055.1"/>
    </source>
</evidence>
<dbReference type="GO" id="GO:0006397">
    <property type="term" value="P:mRNA processing"/>
    <property type="evidence" value="ECO:0007669"/>
    <property type="project" value="UniProtKB-KW"/>
</dbReference>
<name>A0A5D2EXD7_GOSDA</name>
<evidence type="ECO:0000256" key="3">
    <source>
        <dbReference type="ARBA" id="ARBA00023187"/>
    </source>
</evidence>
<evidence type="ECO:0000313" key="7">
    <source>
        <dbReference type="Proteomes" id="UP000323506"/>
    </source>
</evidence>
<dbReference type="PANTHER" id="PTHR23147">
    <property type="entry name" value="SERINE/ARGININE RICH SPLICING FACTOR"/>
    <property type="match status" value="1"/>
</dbReference>
<dbReference type="SUPFAM" id="SSF54928">
    <property type="entry name" value="RNA-binding domain, RBD"/>
    <property type="match status" value="1"/>
</dbReference>
<keyword evidence="4" id="KW-0694">RNA-binding</keyword>
<dbReference type="GO" id="GO:0008380">
    <property type="term" value="P:RNA splicing"/>
    <property type="evidence" value="ECO:0007669"/>
    <property type="project" value="UniProtKB-KW"/>
</dbReference>
<proteinExistence type="predicted"/>
<protein>
    <recommendedName>
        <fullName evidence="5">RRM domain-containing protein</fullName>
    </recommendedName>
</protein>
<feature type="domain" description="RRM" evidence="5">
    <location>
        <begin position="6"/>
        <end position="83"/>
    </location>
</feature>
<dbReference type="CDD" id="cd00590">
    <property type="entry name" value="RRM_SF"/>
    <property type="match status" value="1"/>
</dbReference>
<reference evidence="6 7" key="1">
    <citation type="submission" date="2019-06" db="EMBL/GenBank/DDBJ databases">
        <title>WGS assembly of Gossypium darwinii.</title>
        <authorList>
            <person name="Chen Z.J."/>
            <person name="Sreedasyam A."/>
            <person name="Ando A."/>
            <person name="Song Q."/>
            <person name="De L."/>
            <person name="Hulse-Kemp A."/>
            <person name="Ding M."/>
            <person name="Ye W."/>
            <person name="Kirkbride R."/>
            <person name="Jenkins J."/>
            <person name="Plott C."/>
            <person name="Lovell J."/>
            <person name="Lin Y.-M."/>
            <person name="Vaughn R."/>
            <person name="Liu B."/>
            <person name="Li W."/>
            <person name="Simpson S."/>
            <person name="Scheffler B."/>
            <person name="Saski C."/>
            <person name="Grover C."/>
            <person name="Hu G."/>
            <person name="Conover J."/>
            <person name="Carlson J."/>
            <person name="Shu S."/>
            <person name="Boston L."/>
            <person name="Williams M."/>
            <person name="Peterson D."/>
            <person name="Mcgee K."/>
            <person name="Jones D."/>
            <person name="Wendel J."/>
            <person name="Stelly D."/>
            <person name="Grimwood J."/>
            <person name="Schmutz J."/>
        </authorList>
    </citation>
    <scope>NUCLEOTIDE SEQUENCE [LARGE SCALE GENOMIC DNA]</scope>
    <source>
        <strain evidence="6">1808015.09</strain>
    </source>
</reference>
<accession>A0A5D2EXD7</accession>
<dbReference type="Proteomes" id="UP000323506">
    <property type="component" value="Chromosome A10"/>
</dbReference>
<dbReference type="PROSITE" id="PS50102">
    <property type="entry name" value="RRM"/>
    <property type="match status" value="1"/>
</dbReference>
<organism evidence="6 7">
    <name type="scientific">Gossypium darwinii</name>
    <name type="common">Darwin's cotton</name>
    <name type="synonym">Gossypium barbadense var. darwinii</name>
    <dbReference type="NCBI Taxonomy" id="34276"/>
    <lineage>
        <taxon>Eukaryota</taxon>
        <taxon>Viridiplantae</taxon>
        <taxon>Streptophyta</taxon>
        <taxon>Embryophyta</taxon>
        <taxon>Tracheophyta</taxon>
        <taxon>Spermatophyta</taxon>
        <taxon>Magnoliopsida</taxon>
        <taxon>eudicotyledons</taxon>
        <taxon>Gunneridae</taxon>
        <taxon>Pentapetalae</taxon>
        <taxon>rosids</taxon>
        <taxon>malvids</taxon>
        <taxon>Malvales</taxon>
        <taxon>Malvaceae</taxon>
        <taxon>Malvoideae</taxon>
        <taxon>Gossypium</taxon>
    </lineage>
</organism>
<keyword evidence="3" id="KW-0508">mRNA splicing</keyword>
<dbReference type="AlphaFoldDB" id="A0A5D2EXD7"/>
<keyword evidence="7" id="KW-1185">Reference proteome</keyword>
<dbReference type="InterPro" id="IPR035979">
    <property type="entry name" value="RBD_domain_sf"/>
</dbReference>
<gene>
    <name evidence="6" type="ORF">ES288_A10G087500v1</name>
</gene>
<dbReference type="InterPro" id="IPR050907">
    <property type="entry name" value="SRSF"/>
</dbReference>
<sequence length="549" mass="61773">MGGFSITVFVFNISVTVHWKGLWTLFSYHGKVVNAFIPEKTSRNGKRFGFVRFSNFLDAQRAISRLNGFVILGNRIWVNIARFNGRRVTWRNATSQRNSSSFKEPSQKGVVDELRGKEVQEHMDVAWKAKRFERELGSGSGGEGMNIGKVVQGHVEDEQLWKLQKCLVGEVASFCELKSLADRVAGIGLGEIRVKRIQGNHFLIKIPDDELFEILKQRDWSYLKEFFIHIAPWSEKITGKWGTLVSMGENWSGANNFEKVEMLISISQVQKLDEIVLLEVGEVRFPVSIREKGWSEVHKIKDSLSKKGKIQGWLLKVYQNRNRKKVIENERAGKKCQKVLVEFNEGNNDAVSVGGLAGDNLGADGNNSGLDRAREDVVNMGLTLVLGPSGGQGGLVDPEVGLGSYSIGGQHLNGGCIPDANKISPNISEVPETEGQVFCQEIEEEFLNAIRSRRKKKHFNKRICSMQDIQDKVLSSKEKLRRDRGKKKDKSKATLGEEKIVNISLSDSDISNRRKVILKKAKQTWELGKKLGLRIIGDKRDVIEDILRL</sequence>
<dbReference type="Gene3D" id="3.30.70.330">
    <property type="match status" value="1"/>
</dbReference>
<evidence type="ECO:0000256" key="4">
    <source>
        <dbReference type="PROSITE-ProRule" id="PRU00176"/>
    </source>
</evidence>
<evidence type="ECO:0000256" key="2">
    <source>
        <dbReference type="ARBA" id="ARBA00022728"/>
    </source>
</evidence>
<dbReference type="GO" id="GO:0005681">
    <property type="term" value="C:spliceosomal complex"/>
    <property type="evidence" value="ECO:0007669"/>
    <property type="project" value="UniProtKB-KW"/>
</dbReference>
<evidence type="ECO:0000259" key="5">
    <source>
        <dbReference type="PROSITE" id="PS50102"/>
    </source>
</evidence>
<evidence type="ECO:0000256" key="1">
    <source>
        <dbReference type="ARBA" id="ARBA00022664"/>
    </source>
</evidence>